<keyword evidence="3 7" id="KW-0694">RNA-binding</keyword>
<gene>
    <name evidence="7" type="primary">rplI</name>
    <name evidence="10" type="ORF">MTY_1239</name>
</gene>
<evidence type="ECO:0000256" key="1">
    <source>
        <dbReference type="ARBA" id="ARBA00010605"/>
    </source>
</evidence>
<dbReference type="SUPFAM" id="SSF55658">
    <property type="entry name" value="L9 N-domain-like"/>
    <property type="match status" value="1"/>
</dbReference>
<dbReference type="InterPro" id="IPR020594">
    <property type="entry name" value="Ribosomal_bL9_bac/chp"/>
</dbReference>
<evidence type="ECO:0000256" key="5">
    <source>
        <dbReference type="ARBA" id="ARBA00023274"/>
    </source>
</evidence>
<comment type="function">
    <text evidence="7">Binds to the 23S rRNA.</text>
</comment>
<accession>A0A0S6UE69</accession>
<feature type="domain" description="Ribosomal protein L9" evidence="9">
    <location>
        <begin position="16"/>
        <end position="43"/>
    </location>
</feature>
<keyword evidence="5 7" id="KW-0687">Ribonucleoprotein</keyword>
<comment type="similarity">
    <text evidence="1 7">Belongs to the bacterial ribosomal protein bL9 family.</text>
</comment>
<feature type="coiled-coil region" evidence="8">
    <location>
        <begin position="48"/>
        <end position="78"/>
    </location>
</feature>
<proteinExistence type="inferred from homology"/>
<dbReference type="GO" id="GO:0006412">
    <property type="term" value="P:translation"/>
    <property type="evidence" value="ECO:0007669"/>
    <property type="project" value="UniProtKB-UniRule"/>
</dbReference>
<evidence type="ECO:0000256" key="2">
    <source>
        <dbReference type="ARBA" id="ARBA00022730"/>
    </source>
</evidence>
<dbReference type="Pfam" id="PF03948">
    <property type="entry name" value="Ribosomal_L9_C"/>
    <property type="match status" value="1"/>
</dbReference>
<dbReference type="PROSITE" id="PS00651">
    <property type="entry name" value="RIBOSOMAL_L9"/>
    <property type="match status" value="1"/>
</dbReference>
<evidence type="ECO:0000256" key="7">
    <source>
        <dbReference type="HAMAP-Rule" id="MF_00503"/>
    </source>
</evidence>
<dbReference type="SUPFAM" id="SSF55653">
    <property type="entry name" value="Ribosomal protein L9 C-domain"/>
    <property type="match status" value="1"/>
</dbReference>
<evidence type="ECO:0000256" key="6">
    <source>
        <dbReference type="ARBA" id="ARBA00035292"/>
    </source>
</evidence>
<dbReference type="NCBIfam" id="TIGR00158">
    <property type="entry name" value="L9"/>
    <property type="match status" value="1"/>
</dbReference>
<dbReference type="Proteomes" id="UP000063718">
    <property type="component" value="Unassembled WGS sequence"/>
</dbReference>
<dbReference type="GO" id="GO:0003735">
    <property type="term" value="F:structural constituent of ribosome"/>
    <property type="evidence" value="ECO:0007669"/>
    <property type="project" value="InterPro"/>
</dbReference>
<dbReference type="Pfam" id="PF01281">
    <property type="entry name" value="Ribosomal_L9_N"/>
    <property type="match status" value="1"/>
</dbReference>
<dbReference type="InterPro" id="IPR009027">
    <property type="entry name" value="Ribosomal_bL9/RNase_H1_N"/>
</dbReference>
<dbReference type="InterPro" id="IPR036791">
    <property type="entry name" value="Ribosomal_bL9_C_sf"/>
</dbReference>
<protein>
    <recommendedName>
        <fullName evidence="6 7">Large ribosomal subunit protein bL9</fullName>
    </recommendedName>
</protein>
<dbReference type="Gene3D" id="3.10.430.100">
    <property type="entry name" value="Ribosomal protein L9, C-terminal domain"/>
    <property type="match status" value="1"/>
</dbReference>
<keyword evidence="2 7" id="KW-0699">rRNA-binding</keyword>
<dbReference type="PANTHER" id="PTHR21368">
    <property type="entry name" value="50S RIBOSOMAL PROTEIN L9"/>
    <property type="match status" value="1"/>
</dbReference>
<evidence type="ECO:0000313" key="10">
    <source>
        <dbReference type="EMBL" id="GAF25902.1"/>
    </source>
</evidence>
<dbReference type="GO" id="GO:1990904">
    <property type="term" value="C:ribonucleoprotein complex"/>
    <property type="evidence" value="ECO:0007669"/>
    <property type="project" value="UniProtKB-KW"/>
</dbReference>
<dbReference type="HAMAP" id="MF_00503">
    <property type="entry name" value="Ribosomal_bL9"/>
    <property type="match status" value="1"/>
</dbReference>
<dbReference type="FunFam" id="3.40.5.10:FF:000003">
    <property type="entry name" value="50S ribosomal protein L9"/>
    <property type="match status" value="1"/>
</dbReference>
<name>A0A0S6UE69_NEOTH</name>
<dbReference type="InterPro" id="IPR000244">
    <property type="entry name" value="Ribosomal_bL9"/>
</dbReference>
<dbReference type="GO" id="GO:0005840">
    <property type="term" value="C:ribosome"/>
    <property type="evidence" value="ECO:0007669"/>
    <property type="project" value="UniProtKB-KW"/>
</dbReference>
<dbReference type="EMBL" id="DF238840">
    <property type="protein sequence ID" value="GAF25902.1"/>
    <property type="molecule type" value="Genomic_DNA"/>
</dbReference>
<keyword evidence="8" id="KW-0175">Coiled coil</keyword>
<sequence>MRPMKVILTADVAKLGNRGTLVEVSEGYARNYLLPRGLAVEATAGRLKELDLEKKRREKKENQELENARRQAARLDGAVVKIATRAGETGKLFGSVTNKEIAEAIKNTFQISLDRRKIDLKEPIKALGSYEVTLKLHPTVQAHLRVQVVAEGS</sequence>
<dbReference type="InterPro" id="IPR036935">
    <property type="entry name" value="Ribosomal_bL9_N_sf"/>
</dbReference>
<evidence type="ECO:0000256" key="4">
    <source>
        <dbReference type="ARBA" id="ARBA00022980"/>
    </source>
</evidence>
<reference evidence="10" key="1">
    <citation type="journal article" date="2014" name="Gene">
        <title>Genome-guided analysis of transformation efficiency and carbon dioxide assimilation by Moorella thermoacetica Y72.</title>
        <authorList>
            <person name="Tsukahara K."/>
            <person name="Kita A."/>
            <person name="Nakashimada Y."/>
            <person name="Hoshino T."/>
            <person name="Murakami K."/>
        </authorList>
    </citation>
    <scope>NUCLEOTIDE SEQUENCE [LARGE SCALE GENOMIC DNA]</scope>
    <source>
        <strain evidence="10">Y72</strain>
    </source>
</reference>
<dbReference type="InterPro" id="IPR020070">
    <property type="entry name" value="Ribosomal_bL9_N"/>
</dbReference>
<dbReference type="GO" id="GO:0019843">
    <property type="term" value="F:rRNA binding"/>
    <property type="evidence" value="ECO:0007669"/>
    <property type="project" value="UniProtKB-UniRule"/>
</dbReference>
<evidence type="ECO:0000259" key="9">
    <source>
        <dbReference type="PROSITE" id="PS00651"/>
    </source>
</evidence>
<dbReference type="InterPro" id="IPR020069">
    <property type="entry name" value="Ribosomal_bL9_C"/>
</dbReference>
<dbReference type="Gene3D" id="3.40.5.10">
    <property type="entry name" value="Ribosomal protein L9, N-terminal domain"/>
    <property type="match status" value="1"/>
</dbReference>
<evidence type="ECO:0000256" key="3">
    <source>
        <dbReference type="ARBA" id="ARBA00022884"/>
    </source>
</evidence>
<evidence type="ECO:0000256" key="8">
    <source>
        <dbReference type="SAM" id="Coils"/>
    </source>
</evidence>
<dbReference type="AlphaFoldDB" id="A0A0S6UE69"/>
<keyword evidence="4 7" id="KW-0689">Ribosomal protein</keyword>
<organism evidence="10">
    <name type="scientific">Moorella thermoacetica Y72</name>
    <dbReference type="NCBI Taxonomy" id="1325331"/>
    <lineage>
        <taxon>Bacteria</taxon>
        <taxon>Bacillati</taxon>
        <taxon>Bacillota</taxon>
        <taxon>Clostridia</taxon>
        <taxon>Neomoorellales</taxon>
        <taxon>Neomoorellaceae</taxon>
        <taxon>Neomoorella</taxon>
    </lineage>
</organism>